<sequence length="818" mass="89318">MKRLLSILLVALMVFSVTATVYAAGNSGSSTINVAGEYSVASTGEVVSVDVGWEEMSFKYTEGEKQWDPGTHSYIGGEDGGWSDNKPGITMTNHSNVDVVAELSFTPSTSVTGTFYSKSGDTYTALSADEQGANLSAAAEGSEQSAADAKTFYFGISGGAITKNTPLGTITVSISFKPSFNEADLAAFTYTTDSFGRVKITGVKDTSVTELVVPDFVYEIELGALKDCTSLVKLTVPFAGNRSNGEQTYIGYAFGANNYTESGTVLPATLKDITVTGGYAKNDTLDTFAFYDCTNLTNIVIGDGVTYINPSVFVDCISLESLTVPFLGDCKKEITDSYQLPLNYLFGYSDYGTKYTDNVHLVYGILNEMYSDRKTSAFDGEKIYSYIPNTLKEVTVNGGAIGDKAFEGQVTIEKVILGNGVNAIGYMAFGNCNNLNEVIIPDSVIDISMWAFRNTPYQNTLLANAEDGFIYINKVLYEYHGSDTDVVIKDGTVAVSDFAFGENTKIEKVTCPDSLRYLGCAVGQSADGVFFKCTNLKTVVLNEGLEHIGVGAFENCSAIDNFDFPDSLNYVGYLAFSGTSWANNLPKGEIYIGKIFYKYNPQGELTEPTTITVKEGTVGIADRAFCRFETDYADFVNLVGVNIPDSVTWIGDEAFYRATDLQEIKLPKNLTELGWRAFGFCASLKEITIPKGVKKLPQYIFASCSGISVRFEENSQLNTICDRSITSGVYYMPEGIQYIFDDLVGTVLVTSMNKLRAVKLSWSVRVLVPTYADVGWTFRAESSVVYYYSDEKPAVNPRTGEYIGTFWHYDENGKPVLW</sequence>
<feature type="chain" id="PRO_5004419722" evidence="1">
    <location>
        <begin position="24"/>
        <end position="818"/>
    </location>
</feature>
<name>R6TKZ1_9BACT</name>
<dbReference type="Pfam" id="PF13306">
    <property type="entry name" value="LRR_5"/>
    <property type="match status" value="4"/>
</dbReference>
<dbReference type="PANTHER" id="PTHR45661:SF3">
    <property type="entry name" value="IG-LIKE DOMAIN-CONTAINING PROTEIN"/>
    <property type="match status" value="1"/>
</dbReference>
<comment type="caution">
    <text evidence="2">The sequence shown here is derived from an EMBL/GenBank/DDBJ whole genome shotgun (WGS) entry which is preliminary data.</text>
</comment>
<dbReference type="Gene3D" id="3.80.10.10">
    <property type="entry name" value="Ribonuclease Inhibitor"/>
    <property type="match status" value="4"/>
</dbReference>
<gene>
    <name evidence="2" type="ORF">BN580_00071</name>
</gene>
<dbReference type="InterPro" id="IPR032675">
    <property type="entry name" value="LRR_dom_sf"/>
</dbReference>
<dbReference type="PANTHER" id="PTHR45661">
    <property type="entry name" value="SURFACE ANTIGEN"/>
    <property type="match status" value="1"/>
</dbReference>
<dbReference type="InterPro" id="IPR053139">
    <property type="entry name" value="Surface_bspA-like"/>
</dbReference>
<evidence type="ECO:0000313" key="2">
    <source>
        <dbReference type="EMBL" id="CDC72930.1"/>
    </source>
</evidence>
<accession>R6TKZ1</accession>
<dbReference type="EMBL" id="CBFW010000135">
    <property type="protein sequence ID" value="CDC72930.1"/>
    <property type="molecule type" value="Genomic_DNA"/>
</dbReference>
<feature type="signal peptide" evidence="1">
    <location>
        <begin position="1"/>
        <end position="23"/>
    </location>
</feature>
<protein>
    <submittedName>
        <fullName evidence="2">Ig-like domain-containing surface protein</fullName>
    </submittedName>
</protein>
<dbReference type="Proteomes" id="UP000017938">
    <property type="component" value="Unassembled WGS sequence"/>
</dbReference>
<dbReference type="SUPFAM" id="SSF52058">
    <property type="entry name" value="L domain-like"/>
    <property type="match status" value="1"/>
</dbReference>
<dbReference type="STRING" id="1263015.BN580_00071"/>
<proteinExistence type="predicted"/>
<keyword evidence="1" id="KW-0732">Signal</keyword>
<evidence type="ECO:0000313" key="3">
    <source>
        <dbReference type="Proteomes" id="UP000017938"/>
    </source>
</evidence>
<evidence type="ECO:0000256" key="1">
    <source>
        <dbReference type="SAM" id="SignalP"/>
    </source>
</evidence>
<dbReference type="InterPro" id="IPR026906">
    <property type="entry name" value="LRR_5"/>
</dbReference>
<organism evidence="2 3">
    <name type="scientific">Candidatus Colimorpha enterica</name>
    <dbReference type="NCBI Taxonomy" id="3083063"/>
    <lineage>
        <taxon>Bacteria</taxon>
        <taxon>Pseudomonadati</taxon>
        <taxon>Bacteroidota</taxon>
        <taxon>Bacteroidia</taxon>
        <taxon>Bacteroidales</taxon>
        <taxon>Candidatus Colimorpha</taxon>
    </lineage>
</organism>
<reference evidence="2" key="1">
    <citation type="submission" date="2012-11" db="EMBL/GenBank/DDBJ databases">
        <title>Dependencies among metagenomic species, viruses, plasmids and units of genetic variation.</title>
        <authorList>
            <person name="Nielsen H.B."/>
            <person name="Almeida M."/>
            <person name="Juncker A.S."/>
            <person name="Rasmussen S."/>
            <person name="Li J."/>
            <person name="Sunagawa S."/>
            <person name="Plichta D."/>
            <person name="Gautier L."/>
            <person name="Le Chatelier E."/>
            <person name="Peletier E."/>
            <person name="Bonde I."/>
            <person name="Nielsen T."/>
            <person name="Manichanh C."/>
            <person name="Arumugam M."/>
            <person name="Batto J."/>
            <person name="Santos M.B.Q.D."/>
            <person name="Blom N."/>
            <person name="Borruel N."/>
            <person name="Burgdorf K.S."/>
            <person name="Boumezbeur F."/>
            <person name="Casellas F."/>
            <person name="Dore J."/>
            <person name="Guarner F."/>
            <person name="Hansen T."/>
            <person name="Hildebrand F."/>
            <person name="Kaas R.S."/>
            <person name="Kennedy S."/>
            <person name="Kristiansen K."/>
            <person name="Kultima J.R."/>
            <person name="Leonard P."/>
            <person name="Levenez F."/>
            <person name="Lund O."/>
            <person name="Moumen B."/>
            <person name="Le Paslier D."/>
            <person name="Pons N."/>
            <person name="Pedersen O."/>
            <person name="Prifti E."/>
            <person name="Qin J."/>
            <person name="Raes J."/>
            <person name="Tap J."/>
            <person name="Tims S."/>
            <person name="Ussery D.W."/>
            <person name="Yamada T."/>
            <person name="MetaHit consortium"/>
            <person name="Renault P."/>
            <person name="Sicheritz-Ponten T."/>
            <person name="Bork P."/>
            <person name="Wang J."/>
            <person name="Brunak S."/>
            <person name="Ehrlich S.D."/>
        </authorList>
    </citation>
    <scope>NUCLEOTIDE SEQUENCE [LARGE SCALE GENOMIC DNA]</scope>
</reference>
<dbReference type="AlphaFoldDB" id="R6TKZ1"/>